<evidence type="ECO:0000313" key="3">
    <source>
        <dbReference type="Proteomes" id="UP001199319"/>
    </source>
</evidence>
<dbReference type="RefSeq" id="WP_286147835.1">
    <property type="nucleotide sequence ID" value="NZ_JAJEPW010000003.1"/>
</dbReference>
<gene>
    <name evidence="2" type="ORF">LKD37_01760</name>
</gene>
<keyword evidence="2" id="KW-0378">Hydrolase</keyword>
<protein>
    <submittedName>
        <fullName evidence="2">Alpha/beta hydrolase</fullName>
    </submittedName>
</protein>
<sequence>MDIKRFGNRQGKTIMLLHGNLMCWRQFENLIPLLEKKFCVYAVSFDGFDGTGETTYTTAQAQADKLAEYIEKELDGRLDLLYAESLGCGPTIFLKASPNIQIGRMILSGPEYLDFGVLNRLILKVMPQKQYRTAHEKYMPAWALRFMGQTEQGMQTMLRRIPDHISLESVRATWEAGLYLYRTDFPVQPDAKVACWYGEKEGHMKKAIQRLRKAYPGLIVRCFPGFGHGEIINHPALLASELERFLTDGGTERCAEESGK</sequence>
<feature type="domain" description="AB hydrolase-1" evidence="1">
    <location>
        <begin position="15"/>
        <end position="239"/>
    </location>
</feature>
<dbReference type="InterPro" id="IPR029058">
    <property type="entry name" value="AB_hydrolase_fold"/>
</dbReference>
<proteinExistence type="predicted"/>
<dbReference type="Proteomes" id="UP001199319">
    <property type="component" value="Unassembled WGS sequence"/>
</dbReference>
<dbReference type="SUPFAM" id="SSF53474">
    <property type="entry name" value="alpha/beta-Hydrolases"/>
    <property type="match status" value="1"/>
</dbReference>
<dbReference type="GO" id="GO:0016787">
    <property type="term" value="F:hydrolase activity"/>
    <property type="evidence" value="ECO:0007669"/>
    <property type="project" value="UniProtKB-KW"/>
</dbReference>
<accession>A0AAE3DE07</accession>
<dbReference type="AlphaFoldDB" id="A0AAE3DE07"/>
<comment type="caution">
    <text evidence="2">The sequence shown here is derived from an EMBL/GenBank/DDBJ whole genome shotgun (WGS) entry which is preliminary data.</text>
</comment>
<dbReference type="Pfam" id="PF12697">
    <property type="entry name" value="Abhydrolase_6"/>
    <property type="match status" value="1"/>
</dbReference>
<name>A0AAE3DE07_9FIRM</name>
<dbReference type="InterPro" id="IPR000073">
    <property type="entry name" value="AB_hydrolase_1"/>
</dbReference>
<keyword evidence="3" id="KW-1185">Reference proteome</keyword>
<reference evidence="2" key="1">
    <citation type="submission" date="2021-10" db="EMBL/GenBank/DDBJ databases">
        <title>Anaerobic single-cell dispensing facilitates the cultivation of human gut bacteria.</title>
        <authorList>
            <person name="Afrizal A."/>
        </authorList>
    </citation>
    <scope>NUCLEOTIDE SEQUENCE</scope>
    <source>
        <strain evidence="2">CLA-AA-H272</strain>
    </source>
</reference>
<dbReference type="EMBL" id="JAJEPW010000003">
    <property type="protein sequence ID" value="MCC2128256.1"/>
    <property type="molecule type" value="Genomic_DNA"/>
</dbReference>
<evidence type="ECO:0000313" key="2">
    <source>
        <dbReference type="EMBL" id="MCC2128256.1"/>
    </source>
</evidence>
<evidence type="ECO:0000259" key="1">
    <source>
        <dbReference type="Pfam" id="PF12697"/>
    </source>
</evidence>
<organism evidence="2 3">
    <name type="scientific">Brotocaccenecus cirricatena</name>
    <dbReference type="NCBI Taxonomy" id="3064195"/>
    <lineage>
        <taxon>Bacteria</taxon>
        <taxon>Bacillati</taxon>
        <taxon>Bacillota</taxon>
        <taxon>Clostridia</taxon>
        <taxon>Eubacteriales</taxon>
        <taxon>Oscillospiraceae</taxon>
        <taxon>Brotocaccenecus</taxon>
    </lineage>
</organism>
<dbReference type="Gene3D" id="3.40.50.1820">
    <property type="entry name" value="alpha/beta hydrolase"/>
    <property type="match status" value="1"/>
</dbReference>